<name>A0A3M7R8G1_BRAPC</name>
<comment type="caution">
    <text evidence="1">The sequence shown here is derived from an EMBL/GenBank/DDBJ whole genome shotgun (WGS) entry which is preliminary data.</text>
</comment>
<reference evidence="1 2" key="1">
    <citation type="journal article" date="2018" name="Sci. Rep.">
        <title>Genomic signatures of local adaptation to the degree of environmental predictability in rotifers.</title>
        <authorList>
            <person name="Franch-Gras L."/>
            <person name="Hahn C."/>
            <person name="Garcia-Roger E.M."/>
            <person name="Carmona M.J."/>
            <person name="Serra M."/>
            <person name="Gomez A."/>
        </authorList>
    </citation>
    <scope>NUCLEOTIDE SEQUENCE [LARGE SCALE GENOMIC DNA]</scope>
    <source>
        <strain evidence="1">HYR1</strain>
    </source>
</reference>
<gene>
    <name evidence="1" type="ORF">BpHYR1_040318</name>
</gene>
<evidence type="ECO:0000313" key="1">
    <source>
        <dbReference type="EMBL" id="RNA19704.1"/>
    </source>
</evidence>
<organism evidence="1 2">
    <name type="scientific">Brachionus plicatilis</name>
    <name type="common">Marine rotifer</name>
    <name type="synonym">Brachionus muelleri</name>
    <dbReference type="NCBI Taxonomy" id="10195"/>
    <lineage>
        <taxon>Eukaryota</taxon>
        <taxon>Metazoa</taxon>
        <taxon>Spiralia</taxon>
        <taxon>Gnathifera</taxon>
        <taxon>Rotifera</taxon>
        <taxon>Eurotatoria</taxon>
        <taxon>Monogononta</taxon>
        <taxon>Pseudotrocha</taxon>
        <taxon>Ploima</taxon>
        <taxon>Brachionidae</taxon>
        <taxon>Brachionus</taxon>
    </lineage>
</organism>
<dbReference type="Proteomes" id="UP000276133">
    <property type="component" value="Unassembled WGS sequence"/>
</dbReference>
<dbReference type="AlphaFoldDB" id="A0A3M7R8G1"/>
<protein>
    <submittedName>
        <fullName evidence="1">Uncharacterized protein</fullName>
    </submittedName>
</protein>
<accession>A0A3M7R8G1</accession>
<evidence type="ECO:0000313" key="2">
    <source>
        <dbReference type="Proteomes" id="UP000276133"/>
    </source>
</evidence>
<keyword evidence="2" id="KW-1185">Reference proteome</keyword>
<proteinExistence type="predicted"/>
<sequence length="112" mass="12950">MNIDIKIFLIKIALNFTLHAICSVEKNINTTLFKDVLKRFLSVLKRVLRVLVKKKLLKLIEVILAEIKKNPFLFILTKLKFVFSNFLMVQKGCAHLVFTILITSSTFLLVKT</sequence>
<dbReference type="EMBL" id="REGN01003994">
    <property type="protein sequence ID" value="RNA19704.1"/>
    <property type="molecule type" value="Genomic_DNA"/>
</dbReference>